<feature type="compositionally biased region" description="Acidic residues" evidence="7">
    <location>
        <begin position="242"/>
        <end position="257"/>
    </location>
</feature>
<dbReference type="InterPro" id="IPR051559">
    <property type="entry name" value="HIF_prolyl_hydroxylases"/>
</dbReference>
<dbReference type="GO" id="GO:0031418">
    <property type="term" value="F:L-ascorbic acid binding"/>
    <property type="evidence" value="ECO:0007669"/>
    <property type="project" value="UniProtKB-KW"/>
</dbReference>
<evidence type="ECO:0000313" key="10">
    <source>
        <dbReference type="Proteomes" id="UP001190700"/>
    </source>
</evidence>
<feature type="compositionally biased region" description="Basic and acidic residues" evidence="7">
    <location>
        <begin position="223"/>
        <end position="241"/>
    </location>
</feature>
<comment type="cofactor">
    <cofactor evidence="1">
        <name>L-ascorbate</name>
        <dbReference type="ChEBI" id="CHEBI:38290"/>
    </cofactor>
</comment>
<evidence type="ECO:0000256" key="4">
    <source>
        <dbReference type="ARBA" id="ARBA00022964"/>
    </source>
</evidence>
<reference evidence="9 10" key="1">
    <citation type="journal article" date="2015" name="Genome Biol. Evol.">
        <title>Comparative Genomics of a Bacterivorous Green Alga Reveals Evolutionary Causalities and Consequences of Phago-Mixotrophic Mode of Nutrition.</title>
        <authorList>
            <person name="Burns J.A."/>
            <person name="Paasch A."/>
            <person name="Narechania A."/>
            <person name="Kim E."/>
        </authorList>
    </citation>
    <scope>NUCLEOTIDE SEQUENCE [LARGE SCALE GENOMIC DNA]</scope>
    <source>
        <strain evidence="9 10">PLY_AMNH</strain>
    </source>
</reference>
<dbReference type="PANTHER" id="PTHR12907:SF26">
    <property type="entry name" value="HIF PROLYL HYDROXYLASE, ISOFORM C"/>
    <property type="match status" value="1"/>
</dbReference>
<evidence type="ECO:0000259" key="8">
    <source>
        <dbReference type="PROSITE" id="PS51471"/>
    </source>
</evidence>
<evidence type="ECO:0000256" key="6">
    <source>
        <dbReference type="ARBA" id="ARBA00023004"/>
    </source>
</evidence>
<evidence type="ECO:0000256" key="1">
    <source>
        <dbReference type="ARBA" id="ARBA00001961"/>
    </source>
</evidence>
<protein>
    <recommendedName>
        <fullName evidence="8">Fe2OG dioxygenase domain-containing protein</fullName>
    </recommendedName>
</protein>
<organism evidence="9 10">
    <name type="scientific">Cymbomonas tetramitiformis</name>
    <dbReference type="NCBI Taxonomy" id="36881"/>
    <lineage>
        <taxon>Eukaryota</taxon>
        <taxon>Viridiplantae</taxon>
        <taxon>Chlorophyta</taxon>
        <taxon>Pyramimonadophyceae</taxon>
        <taxon>Pyramimonadales</taxon>
        <taxon>Pyramimonadaceae</taxon>
        <taxon>Cymbomonas</taxon>
    </lineage>
</organism>
<keyword evidence="2" id="KW-0479">Metal-binding</keyword>
<name>A0AAE0FPP7_9CHLO</name>
<dbReference type="PANTHER" id="PTHR12907">
    <property type="entry name" value="EGL NINE HOMOLOG-RELATED"/>
    <property type="match status" value="1"/>
</dbReference>
<gene>
    <name evidence="9" type="ORF">CYMTET_28257</name>
</gene>
<feature type="domain" description="Fe2OG dioxygenase" evidence="8">
    <location>
        <begin position="289"/>
        <end position="399"/>
    </location>
</feature>
<comment type="caution">
    <text evidence="9">The sequence shown here is derived from an EMBL/GenBank/DDBJ whole genome shotgun (WGS) entry which is preliminary data.</text>
</comment>
<evidence type="ECO:0000256" key="7">
    <source>
        <dbReference type="SAM" id="MobiDB-lite"/>
    </source>
</evidence>
<keyword evidence="5" id="KW-0560">Oxidoreductase</keyword>
<dbReference type="EMBL" id="LGRX02015876">
    <property type="protein sequence ID" value="KAK3262911.1"/>
    <property type="molecule type" value="Genomic_DNA"/>
</dbReference>
<sequence length="402" mass="44723">MGRVQKAGSECKGVGSKRSTSIDKGDCASKKQKNSISNALESNEDQNRMAEEEAEVLSEGGGQSEEVEYQVIELEGTEYLVDTEECLVFHQHQQSLASAAESNDSDVDDNMQLVGRWDAQLQQVIFLEDDIDHGADELNGAEAPTPSEDARGLLTAEALSAFQEDGICILDDVVPAAVVQQVQAELESLAEAENVMRLTGQEDYGVRGDRILWLATSGSQGGGEKEEALEKEKKEEEKEKEQEAEEEDDDDDEEEDGAVAPAACQRVIQLLQGLAYELNQWKPSLELRVPSRCMAACYEEGAGFRAHRDNTYENDNEWVNPREVTALFYPNREWSIKHGGCLRCYVGAHLEDVNGESATKIRDIDPIGGRVVLFRSRQILHEVLPSFRRRLALTMWMLNPKL</sequence>
<dbReference type="SMART" id="SM00702">
    <property type="entry name" value="P4Hc"/>
    <property type="match status" value="1"/>
</dbReference>
<dbReference type="AlphaFoldDB" id="A0AAE0FPP7"/>
<dbReference type="Pfam" id="PF13640">
    <property type="entry name" value="2OG-FeII_Oxy_3"/>
    <property type="match status" value="1"/>
</dbReference>
<dbReference type="Gene3D" id="2.60.120.620">
    <property type="entry name" value="q2cbj1_9rhob like domain"/>
    <property type="match status" value="1"/>
</dbReference>
<evidence type="ECO:0000256" key="3">
    <source>
        <dbReference type="ARBA" id="ARBA00022896"/>
    </source>
</evidence>
<dbReference type="GO" id="GO:0031543">
    <property type="term" value="F:peptidyl-proline dioxygenase activity"/>
    <property type="evidence" value="ECO:0007669"/>
    <property type="project" value="TreeGrafter"/>
</dbReference>
<dbReference type="InterPro" id="IPR005123">
    <property type="entry name" value="Oxoglu/Fe-dep_dioxygenase_dom"/>
</dbReference>
<keyword evidence="10" id="KW-1185">Reference proteome</keyword>
<dbReference type="GO" id="GO:0008198">
    <property type="term" value="F:ferrous iron binding"/>
    <property type="evidence" value="ECO:0007669"/>
    <property type="project" value="TreeGrafter"/>
</dbReference>
<evidence type="ECO:0000313" key="9">
    <source>
        <dbReference type="EMBL" id="KAK3262911.1"/>
    </source>
</evidence>
<dbReference type="Proteomes" id="UP001190700">
    <property type="component" value="Unassembled WGS sequence"/>
</dbReference>
<dbReference type="GO" id="GO:0071456">
    <property type="term" value="P:cellular response to hypoxia"/>
    <property type="evidence" value="ECO:0007669"/>
    <property type="project" value="TreeGrafter"/>
</dbReference>
<evidence type="ECO:0000256" key="2">
    <source>
        <dbReference type="ARBA" id="ARBA00022723"/>
    </source>
</evidence>
<feature type="region of interest" description="Disordered" evidence="7">
    <location>
        <begin position="216"/>
        <end position="258"/>
    </location>
</feature>
<feature type="region of interest" description="Disordered" evidence="7">
    <location>
        <begin position="1"/>
        <end position="64"/>
    </location>
</feature>
<accession>A0AAE0FPP7</accession>
<proteinExistence type="predicted"/>
<evidence type="ECO:0000256" key="5">
    <source>
        <dbReference type="ARBA" id="ARBA00023002"/>
    </source>
</evidence>
<keyword evidence="4" id="KW-0223">Dioxygenase</keyword>
<dbReference type="InterPro" id="IPR006620">
    <property type="entry name" value="Pro_4_hyd_alph"/>
</dbReference>
<dbReference type="InterPro" id="IPR044862">
    <property type="entry name" value="Pro_4_hyd_alph_FE2OG_OXY"/>
</dbReference>
<dbReference type="PROSITE" id="PS51471">
    <property type="entry name" value="FE2OG_OXY"/>
    <property type="match status" value="1"/>
</dbReference>
<keyword evidence="6" id="KW-0408">Iron</keyword>
<feature type="compositionally biased region" description="Basic and acidic residues" evidence="7">
    <location>
        <begin position="20"/>
        <end position="29"/>
    </location>
</feature>
<keyword evidence="3" id="KW-0847">Vitamin C</keyword>
<dbReference type="SUPFAM" id="SSF51197">
    <property type="entry name" value="Clavaminate synthase-like"/>
    <property type="match status" value="1"/>
</dbReference>